<protein>
    <submittedName>
        <fullName evidence="2">Uncharacterized protein</fullName>
    </submittedName>
</protein>
<accession>A0A9P1FVP0</accession>
<evidence type="ECO:0000313" key="4">
    <source>
        <dbReference type="Proteomes" id="UP001152797"/>
    </source>
</evidence>
<gene>
    <name evidence="2" type="ORF">C1SCF055_LOCUS15665</name>
</gene>
<organism evidence="2">
    <name type="scientific">Cladocopium goreaui</name>
    <dbReference type="NCBI Taxonomy" id="2562237"/>
    <lineage>
        <taxon>Eukaryota</taxon>
        <taxon>Sar</taxon>
        <taxon>Alveolata</taxon>
        <taxon>Dinophyceae</taxon>
        <taxon>Suessiales</taxon>
        <taxon>Symbiodiniaceae</taxon>
        <taxon>Cladocopium</taxon>
    </lineage>
</organism>
<evidence type="ECO:0000313" key="2">
    <source>
        <dbReference type="EMBL" id="CAI3988505.1"/>
    </source>
</evidence>
<reference evidence="2" key="1">
    <citation type="submission" date="2022-10" db="EMBL/GenBank/DDBJ databases">
        <authorList>
            <person name="Chen Y."/>
            <person name="Dougan E. K."/>
            <person name="Chan C."/>
            <person name="Rhodes N."/>
            <person name="Thang M."/>
        </authorList>
    </citation>
    <scope>NUCLEOTIDE SEQUENCE</scope>
</reference>
<proteinExistence type="predicted"/>
<dbReference type="AlphaFoldDB" id="A0A9P1FVP0"/>
<dbReference type="Proteomes" id="UP001152797">
    <property type="component" value="Unassembled WGS sequence"/>
</dbReference>
<dbReference type="EMBL" id="CAMXCT020001272">
    <property type="protein sequence ID" value="CAL1141880.1"/>
    <property type="molecule type" value="Genomic_DNA"/>
</dbReference>
<feature type="coiled-coil region" evidence="1">
    <location>
        <begin position="57"/>
        <end position="129"/>
    </location>
</feature>
<keyword evidence="1" id="KW-0175">Coiled coil</keyword>
<name>A0A9P1FVP0_9DINO</name>
<comment type="caution">
    <text evidence="2">The sequence shown here is derived from an EMBL/GenBank/DDBJ whole genome shotgun (WGS) entry which is preliminary data.</text>
</comment>
<dbReference type="EMBL" id="CAMXCT010001272">
    <property type="protein sequence ID" value="CAI3988505.1"/>
    <property type="molecule type" value="Genomic_DNA"/>
</dbReference>
<evidence type="ECO:0000256" key="1">
    <source>
        <dbReference type="SAM" id="Coils"/>
    </source>
</evidence>
<dbReference type="EMBL" id="CAMXCT030001272">
    <property type="protein sequence ID" value="CAL4775817.1"/>
    <property type="molecule type" value="Genomic_DNA"/>
</dbReference>
<reference evidence="3" key="2">
    <citation type="submission" date="2024-04" db="EMBL/GenBank/DDBJ databases">
        <authorList>
            <person name="Chen Y."/>
            <person name="Shah S."/>
            <person name="Dougan E. K."/>
            <person name="Thang M."/>
            <person name="Chan C."/>
        </authorList>
    </citation>
    <scope>NUCLEOTIDE SEQUENCE [LARGE SCALE GENOMIC DNA]</scope>
</reference>
<sequence>MSQRPPQVKDLIQNMITSRKEEATFNRWILAQAAADATKKAYCDEEQTKTNAPWEYLEEMEHEINKSKNGDAKLEELTGTKESLSVKAAWVVDKKSSEAETLKSEAATLQRELADLSKLQIEMDETRREESAAFKKQKADLEQGLEGVRSALSVLRDYYVGGSGGTSFLQQPALGHSKDTAASTGILGMLEVVESDFGRSLAQTETVEATKAEEYDTMSKQNKLTKVQKDADQKFKSKTAMALDKAVADLSSDTAANQEELAAVETYKESLAKQCADGGMSYAERAAKREEEIEGLKDALASLGGTDLNAVLLQAAGLRGAVVKPHVH</sequence>
<evidence type="ECO:0000313" key="3">
    <source>
        <dbReference type="EMBL" id="CAL1141880.1"/>
    </source>
</evidence>
<keyword evidence="4" id="KW-1185">Reference proteome</keyword>
<dbReference type="OrthoDB" id="10460047at2759"/>